<dbReference type="Proteomes" id="UP001271789">
    <property type="component" value="Unassembled WGS sequence"/>
</dbReference>
<name>A0AAE4MJ38_9EURY</name>
<accession>A0AAE4MJ38</accession>
<gene>
    <name evidence="1" type="ORF">MsAg5_14100</name>
</gene>
<sequence>MFLYLPVYFKKFVLKNKIFKNNIKSESGKPILKFYSKSSKPTCKHLCQIKQTIPQTVIQIEQAAPQNQTLCVCILRNPISRYIPIYSTDYTYCLYFTV</sequence>
<proteinExistence type="predicted"/>
<dbReference type="EMBL" id="JAWDKD010000020">
    <property type="protein sequence ID" value="MDV0447510.1"/>
    <property type="molecule type" value="Genomic_DNA"/>
</dbReference>
<evidence type="ECO:0000313" key="1">
    <source>
        <dbReference type="EMBL" id="MDV0447510.1"/>
    </source>
</evidence>
<organism evidence="1 2">
    <name type="scientific">Methanolapillus africanus</name>
    <dbReference type="NCBI Taxonomy" id="3028297"/>
    <lineage>
        <taxon>Archaea</taxon>
        <taxon>Methanobacteriati</taxon>
        <taxon>Methanobacteriota</taxon>
        <taxon>Stenosarchaea group</taxon>
        <taxon>Methanomicrobia</taxon>
        <taxon>Methanosarcinales</taxon>
        <taxon>Methanosarcinaceae</taxon>
        <taxon>Methanolapillus</taxon>
    </lineage>
</organism>
<keyword evidence="2" id="KW-1185">Reference proteome</keyword>
<evidence type="ECO:0000313" key="2">
    <source>
        <dbReference type="Proteomes" id="UP001271789"/>
    </source>
</evidence>
<dbReference type="AlphaFoldDB" id="A0AAE4MJ38"/>
<comment type="caution">
    <text evidence="1">The sequence shown here is derived from an EMBL/GenBank/DDBJ whole genome shotgun (WGS) entry which is preliminary data.</text>
</comment>
<reference evidence="1" key="1">
    <citation type="submission" date="2023-06" db="EMBL/GenBank/DDBJ databases">
        <title>Genome sequence of Methanosarcinaceae archaeon Ag5.</title>
        <authorList>
            <person name="Protasov E."/>
            <person name="Platt K."/>
            <person name="Poehlein A."/>
            <person name="Daniel R."/>
            <person name="Brune A."/>
        </authorList>
    </citation>
    <scope>NUCLEOTIDE SEQUENCE</scope>
    <source>
        <strain evidence="1">Ag5</strain>
    </source>
</reference>
<protein>
    <submittedName>
        <fullName evidence="1">Uncharacterized protein</fullName>
    </submittedName>
</protein>